<keyword evidence="14" id="KW-0511">Multifunctional enzyme</keyword>
<keyword evidence="9" id="KW-0862">Zinc</keyword>
<dbReference type="SUPFAM" id="SSF48452">
    <property type="entry name" value="TPR-like"/>
    <property type="match status" value="1"/>
</dbReference>
<evidence type="ECO:0000259" key="19">
    <source>
        <dbReference type="PROSITE" id="PS51066"/>
    </source>
</evidence>
<comment type="cofactor">
    <cofactor evidence="1">
        <name>Zn(2+)</name>
        <dbReference type="ChEBI" id="CHEBI:29105"/>
    </cofactor>
</comment>
<dbReference type="GO" id="GO:0005737">
    <property type="term" value="C:cytoplasm"/>
    <property type="evidence" value="ECO:0007669"/>
    <property type="project" value="TreeGrafter"/>
</dbReference>
<dbReference type="GO" id="GO:0004016">
    <property type="term" value="F:adenylate cyclase activity"/>
    <property type="evidence" value="ECO:0007669"/>
    <property type="project" value="TreeGrafter"/>
</dbReference>
<evidence type="ECO:0000256" key="1">
    <source>
        <dbReference type="ARBA" id="ARBA00001947"/>
    </source>
</evidence>
<dbReference type="SUPFAM" id="SSF52540">
    <property type="entry name" value="P-loop containing nucleoside triphosphate hydrolases"/>
    <property type="match status" value="1"/>
</dbReference>
<dbReference type="GO" id="GO:0140078">
    <property type="term" value="F:class I DNA-(apurinic or apyrimidinic site) endonuclease activity"/>
    <property type="evidence" value="ECO:0007669"/>
    <property type="project" value="UniProtKB-EC"/>
</dbReference>
<keyword evidence="11" id="KW-0238">DNA-binding</keyword>
<dbReference type="PANTHER" id="PTHR16305:SF35">
    <property type="entry name" value="TRANSCRIPTIONAL ACTIVATOR DOMAIN"/>
    <property type="match status" value="1"/>
</dbReference>
<dbReference type="InterPro" id="IPR011990">
    <property type="entry name" value="TPR-like_helical_dom_sf"/>
</dbReference>
<evidence type="ECO:0000256" key="2">
    <source>
        <dbReference type="ARBA" id="ARBA00009409"/>
    </source>
</evidence>
<keyword evidence="6" id="KW-0227">DNA damage</keyword>
<feature type="domain" description="Formamidopyrimidine-DNA glycosylase catalytic" evidence="20">
    <location>
        <begin position="1014"/>
        <end position="1105"/>
    </location>
</feature>
<feature type="compositionally biased region" description="Low complexity" evidence="18">
    <location>
        <begin position="978"/>
        <end position="995"/>
    </location>
</feature>
<dbReference type="EMBL" id="PTJD01000015">
    <property type="protein sequence ID" value="PPK92364.1"/>
    <property type="molecule type" value="Genomic_DNA"/>
</dbReference>
<comment type="caution">
    <text evidence="21">The sequence shown here is derived from an EMBL/GenBank/DDBJ whole genome shotgun (WGS) entry which is preliminary data.</text>
</comment>
<comment type="catalytic activity">
    <reaction evidence="16">
        <text>2'-deoxyribonucleotide-(2'-deoxyribose 5'-phosphate)-2'-deoxyribonucleotide-DNA = a 3'-end 2'-deoxyribonucleotide-(2,3-dehydro-2,3-deoxyribose 5'-phosphate)-DNA + a 5'-end 5'-phospho-2'-deoxyribonucleoside-DNA + H(+)</text>
        <dbReference type="Rhea" id="RHEA:66592"/>
        <dbReference type="Rhea" id="RHEA-COMP:13180"/>
        <dbReference type="Rhea" id="RHEA-COMP:16897"/>
        <dbReference type="Rhea" id="RHEA-COMP:17067"/>
        <dbReference type="ChEBI" id="CHEBI:15378"/>
        <dbReference type="ChEBI" id="CHEBI:136412"/>
        <dbReference type="ChEBI" id="CHEBI:157695"/>
        <dbReference type="ChEBI" id="CHEBI:167181"/>
        <dbReference type="EC" id="4.2.99.18"/>
    </reaction>
</comment>
<evidence type="ECO:0000313" key="21">
    <source>
        <dbReference type="EMBL" id="PPK92364.1"/>
    </source>
</evidence>
<dbReference type="SMART" id="SM00898">
    <property type="entry name" value="Fapy_DNA_glyco"/>
    <property type="match status" value="1"/>
</dbReference>
<evidence type="ECO:0000259" key="20">
    <source>
        <dbReference type="PROSITE" id="PS51068"/>
    </source>
</evidence>
<keyword evidence="8" id="KW-0378">Hydrolase</keyword>
<keyword evidence="5" id="KW-0547">Nucleotide-binding</keyword>
<reference evidence="21 22" key="1">
    <citation type="submission" date="2018-02" db="EMBL/GenBank/DDBJ databases">
        <title>Genomic Encyclopedia of Archaeal and Bacterial Type Strains, Phase II (KMG-II): from individual species to whole genera.</title>
        <authorList>
            <person name="Goeker M."/>
        </authorList>
    </citation>
    <scope>NUCLEOTIDE SEQUENCE [LARGE SCALE GENOMIC DNA]</scope>
    <source>
        <strain evidence="21 22">DSM 22857</strain>
    </source>
</reference>
<dbReference type="InterPro" id="IPR015887">
    <property type="entry name" value="DNA_glyclase_Znf_dom_DNA_BS"/>
</dbReference>
<dbReference type="InterPro" id="IPR027417">
    <property type="entry name" value="P-loop_NTPase"/>
</dbReference>
<evidence type="ECO:0000256" key="10">
    <source>
        <dbReference type="ARBA" id="ARBA00022840"/>
    </source>
</evidence>
<keyword evidence="12" id="KW-0234">DNA repair</keyword>
<dbReference type="Gene3D" id="1.10.8.50">
    <property type="match status" value="1"/>
</dbReference>
<keyword evidence="7 17" id="KW-0863">Zinc-finger</keyword>
<feature type="region of interest" description="Disordered" evidence="18">
    <location>
        <begin position="110"/>
        <end position="141"/>
    </location>
</feature>
<evidence type="ECO:0000256" key="12">
    <source>
        <dbReference type="ARBA" id="ARBA00023204"/>
    </source>
</evidence>
<keyword evidence="4" id="KW-0479">Metal-binding</keyword>
<dbReference type="GO" id="GO:0003684">
    <property type="term" value="F:damaged DNA binding"/>
    <property type="evidence" value="ECO:0007669"/>
    <property type="project" value="InterPro"/>
</dbReference>
<name>A0A2S6IDR6_9ACTN</name>
<dbReference type="InterPro" id="IPR015886">
    <property type="entry name" value="H2TH_FPG"/>
</dbReference>
<proteinExistence type="inferred from homology"/>
<evidence type="ECO:0000256" key="18">
    <source>
        <dbReference type="SAM" id="MobiDB-lite"/>
    </source>
</evidence>
<evidence type="ECO:0000256" key="9">
    <source>
        <dbReference type="ARBA" id="ARBA00022833"/>
    </source>
</evidence>
<dbReference type="InterPro" id="IPR012319">
    <property type="entry name" value="FPG_cat"/>
</dbReference>
<evidence type="ECO:0000256" key="3">
    <source>
        <dbReference type="ARBA" id="ARBA00012720"/>
    </source>
</evidence>
<feature type="domain" description="FPG-type" evidence="19">
    <location>
        <begin position="1257"/>
        <end position="1291"/>
    </location>
</feature>
<evidence type="ECO:0000256" key="16">
    <source>
        <dbReference type="ARBA" id="ARBA00044632"/>
    </source>
</evidence>
<evidence type="ECO:0000256" key="14">
    <source>
        <dbReference type="ARBA" id="ARBA00023268"/>
    </source>
</evidence>
<dbReference type="GO" id="GO:0019104">
    <property type="term" value="F:DNA N-glycosylase activity"/>
    <property type="evidence" value="ECO:0007669"/>
    <property type="project" value="InterPro"/>
</dbReference>
<feature type="compositionally biased region" description="Basic and acidic residues" evidence="18">
    <location>
        <begin position="125"/>
        <end position="141"/>
    </location>
</feature>
<dbReference type="Gene3D" id="1.25.40.10">
    <property type="entry name" value="Tetratricopeptide repeat domain"/>
    <property type="match status" value="1"/>
</dbReference>
<sequence>MPVVTSRVLVGRAAELEELSSLVGLGGGGGAGVLLAGDAGVGKTRLLTELCERAHTAGWHVLVGHCLDFGGDSLPHLPFTEVFGTLADTPGPAAEALAAAGPALARLLPGRPLPAAVPPQPGPDRAPDSARDPAQDAARDSARAELFQAVGTALEHLSRSAPVLLVVEDVHWADPSTRELLGLLLSRASRGPLSIVASYRADDLHRRHPLRSHAAQWVRLPGVARLHLPPLPDEAVRDLVRHLRPGGLSDDAVDRIVARAEGNAFFTEELVSAASRGEQSLSADLADLLLLHLDALGEDARRVLRVVAVAGGRIPHELLATVVGLDGAGLDEALRAAVDRHLLVPASVAAPGDGYAFRHALFAEAVYDDLLPGERTRLHRAFTDALRRTSGHGSAAQLARHARAAQDLPTAVTASVQAGAEAMTAGGPTEAAAHYEQALEVLSHGTPDGVDVDVVDVVLRAAEAGVAAGRLHRALDLLSHQLEALPPDAGPATRALLLHAVAGTALLDDAPIDVLGLTDEALRLLPGSGREEPLRARLLAVRARAASSRHRTEDARRWAAEAVELARALQLPDVLADATTTLARLHWQPVPEEAERSLRASLAEARAAGNAAVELRTMHQLGSLLYEGGRLAEAQEAYESAAARAVELGRPWAPYGLDGRTMAAVVSETRGDLDGALRILDVSGESPPPLARASLGSAGLAVAAVRGDAAALELVQRLRPWWQRDGMLAVLCGTAAVDLHGDAGDLDAAVAVHDEVVAHLTVLWGHPGFQARIRLSALLLGHLAAALATAGATERRVLLERGRVLVEAARSTAAAARPHGPESAAWLARAEAEHLRVRWLAGDGPDGPGELVAAWTAAVEAFERFGHVVESARSRARLAAALRAAGDVERAAAETGRAADVARAVGAAPLLRELRGRGGGPAARERLATHGAGAGGPGAHRLRPQQPGDRAGALHQRQDRQRARVEHPREAAGRQPHRGGVPRPPARAAAGRLSGAPTRLEAPVAPRRQTARVPELPEVEALAEFLRSHAVGRVVAAVEVGAVNVLKTYDPPPQALHGLQVQDVRRHGKWLDLDVDGLHLLVHLSRAGWLRWSDALPAAPLRPSGRNPVALRVRLDDPDAAPGRGPGFDLTEAGTQKRLAVHLVRDPQEVPAVASLGPDPLAPGFGRDDLAGILAGSRQQVKGLLRDQSVLAGVGNAYSDEVLHAARLSPYALAGSLEPAEVDRLHAALRSVLGEAVAAASGRPAKELKDAKRAGMRVHGRTGETCGACGDVVREVSFADRSLQYCPTCQTGGRLLADRRLSRLLR</sequence>
<dbReference type="Pfam" id="PF06831">
    <property type="entry name" value="H2TH"/>
    <property type="match status" value="1"/>
</dbReference>
<dbReference type="PROSITE" id="PS51066">
    <property type="entry name" value="ZF_FPG_2"/>
    <property type="match status" value="1"/>
</dbReference>
<accession>A0A2S6IDR6</accession>
<dbReference type="GO" id="GO:0008270">
    <property type="term" value="F:zinc ion binding"/>
    <property type="evidence" value="ECO:0007669"/>
    <property type="project" value="UniProtKB-KW"/>
</dbReference>
<keyword evidence="10" id="KW-0067">ATP-binding</keyword>
<dbReference type="GO" id="GO:0005524">
    <property type="term" value="F:ATP binding"/>
    <property type="evidence" value="ECO:0007669"/>
    <property type="project" value="UniProtKB-KW"/>
</dbReference>
<dbReference type="InterPro" id="IPR000214">
    <property type="entry name" value="Znf_DNA_glyclase/AP_lyase"/>
</dbReference>
<dbReference type="PANTHER" id="PTHR16305">
    <property type="entry name" value="TESTICULAR SOLUBLE ADENYLYL CYCLASE"/>
    <property type="match status" value="1"/>
</dbReference>
<evidence type="ECO:0000256" key="4">
    <source>
        <dbReference type="ARBA" id="ARBA00022723"/>
    </source>
</evidence>
<dbReference type="Gene3D" id="3.20.190.10">
    <property type="entry name" value="MutM-like, N-terminal"/>
    <property type="match status" value="1"/>
</dbReference>
<dbReference type="PROSITE" id="PS51068">
    <property type="entry name" value="FPG_CAT"/>
    <property type="match status" value="1"/>
</dbReference>
<dbReference type="Pfam" id="PF06827">
    <property type="entry name" value="zf-FPG_IleRS"/>
    <property type="match status" value="1"/>
</dbReference>
<keyword evidence="22" id="KW-1185">Reference proteome</keyword>
<evidence type="ECO:0000256" key="8">
    <source>
        <dbReference type="ARBA" id="ARBA00022801"/>
    </source>
</evidence>
<dbReference type="InterPro" id="IPR010663">
    <property type="entry name" value="Znf_FPG/IleRS"/>
</dbReference>
<keyword evidence="15" id="KW-0326">Glycosidase</keyword>
<dbReference type="InterPro" id="IPR041664">
    <property type="entry name" value="AAA_16"/>
</dbReference>
<evidence type="ECO:0000256" key="7">
    <source>
        <dbReference type="ARBA" id="ARBA00022771"/>
    </source>
</evidence>
<dbReference type="InterPro" id="IPR035937">
    <property type="entry name" value="FPG_N"/>
</dbReference>
<protein>
    <recommendedName>
        <fullName evidence="3">DNA-(apurinic or apyrimidinic site) lyase</fullName>
        <ecNumber evidence="3">4.2.99.18</ecNumber>
    </recommendedName>
</protein>
<dbReference type="InterPro" id="IPR010979">
    <property type="entry name" value="Ribosomal_uS13-like_H2TH"/>
</dbReference>
<dbReference type="Pfam" id="PF01149">
    <property type="entry name" value="Fapy_DNA_glyco"/>
    <property type="match status" value="1"/>
</dbReference>
<feature type="compositionally biased region" description="Basic and acidic residues" evidence="18">
    <location>
        <begin position="956"/>
        <end position="972"/>
    </location>
</feature>
<evidence type="ECO:0000256" key="13">
    <source>
        <dbReference type="ARBA" id="ARBA00023239"/>
    </source>
</evidence>
<dbReference type="SUPFAM" id="SSF57716">
    <property type="entry name" value="Glucocorticoid receptor-like (DNA-binding domain)"/>
    <property type="match status" value="1"/>
</dbReference>
<evidence type="ECO:0000256" key="11">
    <source>
        <dbReference type="ARBA" id="ARBA00023125"/>
    </source>
</evidence>
<evidence type="ECO:0000256" key="6">
    <source>
        <dbReference type="ARBA" id="ARBA00022763"/>
    </source>
</evidence>
<evidence type="ECO:0000313" key="22">
    <source>
        <dbReference type="Proteomes" id="UP000239485"/>
    </source>
</evidence>
<dbReference type="GO" id="GO:0006284">
    <property type="term" value="P:base-excision repair"/>
    <property type="evidence" value="ECO:0007669"/>
    <property type="project" value="InterPro"/>
</dbReference>
<organism evidence="21 22">
    <name type="scientific">Kineococcus xinjiangensis</name>
    <dbReference type="NCBI Taxonomy" id="512762"/>
    <lineage>
        <taxon>Bacteria</taxon>
        <taxon>Bacillati</taxon>
        <taxon>Actinomycetota</taxon>
        <taxon>Actinomycetes</taxon>
        <taxon>Kineosporiales</taxon>
        <taxon>Kineosporiaceae</taxon>
        <taxon>Kineococcus</taxon>
    </lineage>
</organism>
<dbReference type="SUPFAM" id="SSF81624">
    <property type="entry name" value="N-terminal domain of MutM-like DNA repair proteins"/>
    <property type="match status" value="1"/>
</dbReference>
<feature type="compositionally biased region" description="Pro residues" evidence="18">
    <location>
        <begin position="111"/>
        <end position="124"/>
    </location>
</feature>
<dbReference type="Pfam" id="PF13191">
    <property type="entry name" value="AAA_16"/>
    <property type="match status" value="1"/>
</dbReference>
<feature type="region of interest" description="Disordered" evidence="18">
    <location>
        <begin position="915"/>
        <end position="995"/>
    </location>
</feature>
<comment type="similarity">
    <text evidence="2">Belongs to the FPG family.</text>
</comment>
<dbReference type="SUPFAM" id="SSF46946">
    <property type="entry name" value="S13-like H2TH domain"/>
    <property type="match status" value="1"/>
</dbReference>
<evidence type="ECO:0000256" key="17">
    <source>
        <dbReference type="PROSITE-ProRule" id="PRU00391"/>
    </source>
</evidence>
<evidence type="ECO:0000256" key="15">
    <source>
        <dbReference type="ARBA" id="ARBA00023295"/>
    </source>
</evidence>
<gene>
    <name evidence="21" type="ORF">CLV92_115110</name>
</gene>
<keyword evidence="13" id="KW-0456">Lyase</keyword>
<dbReference type="SMART" id="SM01232">
    <property type="entry name" value="H2TH"/>
    <property type="match status" value="1"/>
</dbReference>
<dbReference type="Proteomes" id="UP000239485">
    <property type="component" value="Unassembled WGS sequence"/>
</dbReference>
<dbReference type="EC" id="4.2.99.18" evidence="3"/>
<dbReference type="PROSITE" id="PS01242">
    <property type="entry name" value="ZF_FPG_1"/>
    <property type="match status" value="1"/>
</dbReference>
<evidence type="ECO:0000256" key="5">
    <source>
        <dbReference type="ARBA" id="ARBA00022741"/>
    </source>
</evidence>